<reference evidence="8" key="1">
    <citation type="submission" date="2016-06" db="EMBL/GenBank/DDBJ databases">
        <authorList>
            <person name="Varghese N."/>
            <person name="Submissions Spin"/>
        </authorList>
    </citation>
    <scope>NUCLEOTIDE SEQUENCE [LARGE SCALE GENOMIC DNA]</scope>
    <source>
        <strain evidence="8">DSM 43816</strain>
    </source>
</reference>
<gene>
    <name evidence="7" type="ORF">GA0070618_4774</name>
</gene>
<feature type="transmembrane region" description="Helical" evidence="5">
    <location>
        <begin position="118"/>
        <end position="140"/>
    </location>
</feature>
<evidence type="ECO:0000259" key="6">
    <source>
        <dbReference type="Pfam" id="PF07291"/>
    </source>
</evidence>
<evidence type="ECO:0000313" key="8">
    <source>
        <dbReference type="Proteomes" id="UP000198253"/>
    </source>
</evidence>
<dbReference type="InParanoid" id="A0A1C4Z5Z4"/>
<organism evidence="7 8">
    <name type="scientific">Micromonospora echinospora</name>
    <name type="common">Micromonospora purpurea</name>
    <dbReference type="NCBI Taxonomy" id="1877"/>
    <lineage>
        <taxon>Bacteria</taxon>
        <taxon>Bacillati</taxon>
        <taxon>Actinomycetota</taxon>
        <taxon>Actinomycetes</taxon>
        <taxon>Micromonosporales</taxon>
        <taxon>Micromonosporaceae</taxon>
        <taxon>Micromonospora</taxon>
    </lineage>
</organism>
<evidence type="ECO:0000313" key="7">
    <source>
        <dbReference type="EMBL" id="SCF27991.1"/>
    </source>
</evidence>
<evidence type="ECO:0000256" key="3">
    <source>
        <dbReference type="ARBA" id="ARBA00022989"/>
    </source>
</evidence>
<sequence>MSALLASVATYTVVFTLLAATAEHLSQPGALARALAAHRVVAAPTPVAVLVIAAEGVLAGAGIVALRAEGDQGLRTAVLLGSAVLLGLYAAYGLHLRSTGRTGPCGCSRLELPMTGWVVARAAVLAGLALVGLSLSGAVVGWERADASLAVVLLASATFATLLWHVPSAMYYPAGAADQTVGRPAPGTEGGRPG</sequence>
<dbReference type="InterPro" id="IPR009908">
    <property type="entry name" value="Methylamine_util_MauE"/>
</dbReference>
<dbReference type="GO" id="GO:0030416">
    <property type="term" value="P:methylamine metabolic process"/>
    <property type="evidence" value="ECO:0007669"/>
    <property type="project" value="InterPro"/>
</dbReference>
<feature type="domain" description="Methylamine utilisation protein MauE" evidence="6">
    <location>
        <begin position="4"/>
        <end position="133"/>
    </location>
</feature>
<keyword evidence="2 5" id="KW-0812">Transmembrane</keyword>
<dbReference type="GO" id="GO:0016020">
    <property type="term" value="C:membrane"/>
    <property type="evidence" value="ECO:0007669"/>
    <property type="project" value="UniProtKB-SubCell"/>
</dbReference>
<evidence type="ECO:0000256" key="4">
    <source>
        <dbReference type="ARBA" id="ARBA00023136"/>
    </source>
</evidence>
<keyword evidence="8" id="KW-1185">Reference proteome</keyword>
<evidence type="ECO:0000256" key="1">
    <source>
        <dbReference type="ARBA" id="ARBA00004141"/>
    </source>
</evidence>
<protein>
    <recommendedName>
        <fullName evidence="6">Methylamine utilisation protein MauE domain-containing protein</fullName>
    </recommendedName>
</protein>
<dbReference type="RefSeq" id="WP_088983606.1">
    <property type="nucleotide sequence ID" value="NZ_LT607413.1"/>
</dbReference>
<keyword evidence="3 5" id="KW-1133">Transmembrane helix</keyword>
<proteinExistence type="predicted"/>
<evidence type="ECO:0000256" key="5">
    <source>
        <dbReference type="SAM" id="Phobius"/>
    </source>
</evidence>
<dbReference type="Pfam" id="PF07291">
    <property type="entry name" value="MauE"/>
    <property type="match status" value="1"/>
</dbReference>
<name>A0A1C4Z5Z4_MICEC</name>
<comment type="subcellular location">
    <subcellularLocation>
        <location evidence="1">Membrane</location>
        <topology evidence="1">Multi-pass membrane protein</topology>
    </subcellularLocation>
</comment>
<evidence type="ECO:0000256" key="2">
    <source>
        <dbReference type="ARBA" id="ARBA00022692"/>
    </source>
</evidence>
<dbReference type="OrthoDB" id="3402166at2"/>
<keyword evidence="4 5" id="KW-0472">Membrane</keyword>
<dbReference type="EMBL" id="LT607413">
    <property type="protein sequence ID" value="SCF27991.1"/>
    <property type="molecule type" value="Genomic_DNA"/>
</dbReference>
<dbReference type="AlphaFoldDB" id="A0A1C4Z5Z4"/>
<feature type="transmembrane region" description="Helical" evidence="5">
    <location>
        <begin position="147"/>
        <end position="166"/>
    </location>
</feature>
<feature type="transmembrane region" description="Helical" evidence="5">
    <location>
        <begin position="73"/>
        <end position="92"/>
    </location>
</feature>
<accession>A0A1C4Z5Z4</accession>
<dbReference type="Proteomes" id="UP000198253">
    <property type="component" value="Chromosome I"/>
</dbReference>
<feature type="transmembrane region" description="Helical" evidence="5">
    <location>
        <begin position="46"/>
        <end position="66"/>
    </location>
</feature>